<evidence type="ECO:0000256" key="1">
    <source>
        <dbReference type="SAM" id="MobiDB-lite"/>
    </source>
</evidence>
<evidence type="ECO:0000313" key="3">
    <source>
        <dbReference type="Proteomes" id="UP001166286"/>
    </source>
</evidence>
<gene>
    <name evidence="2" type="ORF">JMJ35_005292</name>
</gene>
<accession>A0AA39R205</accession>
<reference evidence="2" key="1">
    <citation type="submission" date="2023-03" db="EMBL/GenBank/DDBJ databases">
        <title>Complete genome of Cladonia borealis.</title>
        <authorList>
            <person name="Park H."/>
        </authorList>
    </citation>
    <scope>NUCLEOTIDE SEQUENCE</scope>
    <source>
        <strain evidence="2">ANT050790</strain>
    </source>
</reference>
<organism evidence="2 3">
    <name type="scientific">Cladonia borealis</name>
    <dbReference type="NCBI Taxonomy" id="184061"/>
    <lineage>
        <taxon>Eukaryota</taxon>
        <taxon>Fungi</taxon>
        <taxon>Dikarya</taxon>
        <taxon>Ascomycota</taxon>
        <taxon>Pezizomycotina</taxon>
        <taxon>Lecanoromycetes</taxon>
        <taxon>OSLEUM clade</taxon>
        <taxon>Lecanoromycetidae</taxon>
        <taxon>Lecanorales</taxon>
        <taxon>Lecanorineae</taxon>
        <taxon>Cladoniaceae</taxon>
        <taxon>Cladonia</taxon>
    </lineage>
</organism>
<dbReference type="AlphaFoldDB" id="A0AA39R205"/>
<sequence>MLPASRDSEEEGRNTSSEAAYNDIGSRRDLDMASHDLEASNESKTSLNPQNTQDGQDTGHGEGNGVRVVQQAKVHDHSLEKDDSESESSLETVTPVDVQKQIDQLQRVFEENRDESQFEIDDFTQQLHGGRTESQWIFHRIRRSIVDVIIARATVACMLEDYKVMESHVLKAVEMAVVLSQTSLYASLLKRCQYLKGVALFYQQRFEGADEAFANAGDCPAAPGISLRDAKEWRSVIIEALQASRPSSSAGPRENFAHPESPSTPGTQMEPPSPFQSRKLANLLEGVAAGEHNNNSANRTGESALQQARQTLGKSPLIPQNNPSMYTPDRFQRKVSFAEPAGPRPSLRNSLVVKIAFAASRSRALSNASMQEENILAAFGGGGRYQSPAASRSTPFQNRRMSWGSSVYEREEFTAGDEMSKKQWAAWDRMKRQEDQLFKSDEMRFKRERRRKYEEKLKEKGAERYERLRDSYRERVMEKSMIERGHKVEHVRKAQEKNRRRKEEQRKRREEQLKGNSS</sequence>
<keyword evidence="3" id="KW-1185">Reference proteome</keyword>
<proteinExistence type="predicted"/>
<name>A0AA39R205_9LECA</name>
<feature type="compositionally biased region" description="Polar residues" evidence="1">
    <location>
        <begin position="40"/>
        <end position="56"/>
    </location>
</feature>
<feature type="region of interest" description="Disordered" evidence="1">
    <location>
        <begin position="243"/>
        <end position="275"/>
    </location>
</feature>
<feature type="region of interest" description="Disordered" evidence="1">
    <location>
        <begin position="479"/>
        <end position="518"/>
    </location>
</feature>
<protein>
    <submittedName>
        <fullName evidence="2">Uncharacterized protein</fullName>
    </submittedName>
</protein>
<evidence type="ECO:0000313" key="2">
    <source>
        <dbReference type="EMBL" id="KAK0512164.1"/>
    </source>
</evidence>
<comment type="caution">
    <text evidence="2">The sequence shown here is derived from an EMBL/GenBank/DDBJ whole genome shotgun (WGS) entry which is preliminary data.</text>
</comment>
<feature type="region of interest" description="Disordered" evidence="1">
    <location>
        <begin position="1"/>
        <end position="94"/>
    </location>
</feature>
<dbReference type="EMBL" id="JAFEKC020000011">
    <property type="protein sequence ID" value="KAK0512164.1"/>
    <property type="molecule type" value="Genomic_DNA"/>
</dbReference>
<dbReference type="Proteomes" id="UP001166286">
    <property type="component" value="Unassembled WGS sequence"/>
</dbReference>
<feature type="compositionally biased region" description="Polar residues" evidence="1">
    <location>
        <begin position="292"/>
        <end position="325"/>
    </location>
</feature>
<feature type="compositionally biased region" description="Basic and acidic residues" evidence="1">
    <location>
        <begin position="25"/>
        <end position="38"/>
    </location>
</feature>
<feature type="region of interest" description="Disordered" evidence="1">
    <location>
        <begin position="291"/>
        <end position="328"/>
    </location>
</feature>